<accession>A0A286TTG6</accession>
<feature type="chain" id="PRO_5012583665" evidence="1">
    <location>
        <begin position="26"/>
        <end position="228"/>
    </location>
</feature>
<name>A0A286TTG6_9BACT</name>
<dbReference type="Gene3D" id="2.60.120.380">
    <property type="match status" value="1"/>
</dbReference>
<gene>
    <name evidence="3" type="ORF">SCALIN_C01_0108</name>
</gene>
<dbReference type="OrthoDB" id="247526at2"/>
<sequence length="228" mass="23916">MKLKNIMLFMGMLALVAVTSKQVNASVIFEVEPNDTLAAAQNIDPHFSIGPNPNVIFSDVVPWVSIVAPANNDTFDYYSFSVNNGGDVGIFDVDFGVGGVGSIDTTIALWDSLGNVLPFGFNDDSNAALGAAGSVSDLDPFLPYVFQNPGLYIVGVAGSPSTAVQGGWDLAGTTLPSLSTYVISVSLENGNQQGSQQPIPEPTTIALLSIGLMGLTVAGARRKWRKNC</sequence>
<reference evidence="4" key="1">
    <citation type="journal article" date="2017" name="Environ. Microbiol. Rep.">
        <title>Genetic Diversity of Marine Anaerobic Ammonium-Oxidizing Bacteria as Revealed by Genomic and Proteomic Analyses of 'Candidatus Scalindua japonica'.</title>
        <authorList>
            <person name="Oshiki M."/>
            <person name="Mizuto K."/>
            <person name="Kimura Z."/>
            <person name="Kindaichi T."/>
            <person name="Satoh H."/>
            <person name="Okabe S."/>
        </authorList>
    </citation>
    <scope>NUCLEOTIDE SEQUENCE [LARGE SCALE GENOMIC DNA]</scope>
    <source>
        <strain evidence="4">husup-a2</strain>
    </source>
</reference>
<keyword evidence="3" id="KW-0675">Receptor</keyword>
<dbReference type="InterPro" id="IPR013424">
    <property type="entry name" value="Ice-binding_C"/>
</dbReference>
<dbReference type="NCBIfam" id="TIGR02595">
    <property type="entry name" value="PEP_CTERM"/>
    <property type="match status" value="1"/>
</dbReference>
<evidence type="ECO:0000313" key="4">
    <source>
        <dbReference type="Proteomes" id="UP000218542"/>
    </source>
</evidence>
<evidence type="ECO:0000256" key="1">
    <source>
        <dbReference type="SAM" id="SignalP"/>
    </source>
</evidence>
<evidence type="ECO:0000313" key="3">
    <source>
        <dbReference type="EMBL" id="GAX59177.1"/>
    </source>
</evidence>
<organism evidence="3 4">
    <name type="scientific">Candidatus Scalindua japonica</name>
    <dbReference type="NCBI Taxonomy" id="1284222"/>
    <lineage>
        <taxon>Bacteria</taxon>
        <taxon>Pseudomonadati</taxon>
        <taxon>Planctomycetota</taxon>
        <taxon>Candidatus Brocadiia</taxon>
        <taxon>Candidatus Brocadiales</taxon>
        <taxon>Candidatus Scalinduaceae</taxon>
        <taxon>Candidatus Scalindua</taxon>
    </lineage>
</organism>
<evidence type="ECO:0000259" key="2">
    <source>
        <dbReference type="Pfam" id="PF07589"/>
    </source>
</evidence>
<keyword evidence="1" id="KW-0732">Signal</keyword>
<keyword evidence="4" id="KW-1185">Reference proteome</keyword>
<dbReference type="Proteomes" id="UP000218542">
    <property type="component" value="Unassembled WGS sequence"/>
</dbReference>
<comment type="caution">
    <text evidence="3">The sequence shown here is derived from an EMBL/GenBank/DDBJ whole genome shotgun (WGS) entry which is preliminary data.</text>
</comment>
<feature type="domain" description="Ice-binding protein C-terminal" evidence="2">
    <location>
        <begin position="198"/>
        <end position="222"/>
    </location>
</feature>
<proteinExistence type="predicted"/>
<dbReference type="NCBIfam" id="NF038127">
    <property type="entry name" value="FDP_fam"/>
    <property type="match status" value="1"/>
</dbReference>
<dbReference type="Pfam" id="PF07589">
    <property type="entry name" value="PEP-CTERM"/>
    <property type="match status" value="1"/>
</dbReference>
<dbReference type="AlphaFoldDB" id="A0A286TTG6"/>
<dbReference type="RefSeq" id="WP_096892314.1">
    <property type="nucleotide sequence ID" value="NZ_BAOS01000001.1"/>
</dbReference>
<dbReference type="EMBL" id="BAOS01000001">
    <property type="protein sequence ID" value="GAX59177.1"/>
    <property type="molecule type" value="Genomic_DNA"/>
</dbReference>
<protein>
    <submittedName>
        <fullName evidence="3">Cell surface receptor IPT/TIG</fullName>
    </submittedName>
</protein>
<feature type="signal peptide" evidence="1">
    <location>
        <begin position="1"/>
        <end position="25"/>
    </location>
</feature>